<feature type="region of interest" description="Disordered" evidence="1">
    <location>
        <begin position="237"/>
        <end position="280"/>
    </location>
</feature>
<keyword evidence="2" id="KW-1133">Transmembrane helix</keyword>
<evidence type="ECO:0000313" key="3">
    <source>
        <dbReference type="EMBL" id="KAF5835210.1"/>
    </source>
</evidence>
<sequence length="352" mass="38176">MVIKAEKEDQKDLVQKSKSTSSRRGTPERATRTPGGRPRELSRLSSSSYVSTGSKTSSRHPNSGRRLQPQLVGATSREVLFDHYIKMAQQQTRAPQGYEKPGALARLFLLLCLPTDLLDFRAFVKLTQWVVVTLARAVVLLSFLLVPLWLLLLWVLAVGGSWQDIFAGVHDWRALVDAGRSWMSAVHAGGVDWQKLAYMGGGKLAGSLPELQSPEQVNLDPSARWVVVLSRPSLKPSPAPHGLAAPHANNITANSHTQGPAPSAANSDGKTATGAQKRVDNPLVREVRSAVIKLEHQVLGNEITGAVLPQEVLPARVSTLCEQVGLPCSEHPSMEEMAQLVKNVAEQVGVEL</sequence>
<feature type="transmembrane region" description="Helical" evidence="2">
    <location>
        <begin position="129"/>
        <end position="156"/>
    </location>
</feature>
<feature type="region of interest" description="Disordered" evidence="1">
    <location>
        <begin position="1"/>
        <end position="68"/>
    </location>
</feature>
<feature type="compositionally biased region" description="Polar residues" evidence="1">
    <location>
        <begin position="249"/>
        <end position="274"/>
    </location>
</feature>
<evidence type="ECO:0000256" key="1">
    <source>
        <dbReference type="SAM" id="MobiDB-lite"/>
    </source>
</evidence>
<accession>A0ABQ7GKS4</accession>
<feature type="compositionally biased region" description="Basic and acidic residues" evidence="1">
    <location>
        <begin position="1"/>
        <end position="15"/>
    </location>
</feature>
<keyword evidence="2" id="KW-0812">Transmembrane</keyword>
<protein>
    <submittedName>
        <fullName evidence="3">Uncharacterized protein</fullName>
    </submittedName>
</protein>
<dbReference type="Proteomes" id="UP000815325">
    <property type="component" value="Unassembled WGS sequence"/>
</dbReference>
<evidence type="ECO:0000313" key="4">
    <source>
        <dbReference type="Proteomes" id="UP000815325"/>
    </source>
</evidence>
<name>A0ABQ7GKS4_DUNSA</name>
<keyword evidence="4" id="KW-1185">Reference proteome</keyword>
<comment type="caution">
    <text evidence="3">The sequence shown here is derived from an EMBL/GenBank/DDBJ whole genome shotgun (WGS) entry which is preliminary data.</text>
</comment>
<organism evidence="3 4">
    <name type="scientific">Dunaliella salina</name>
    <name type="common">Green alga</name>
    <name type="synonym">Protococcus salinus</name>
    <dbReference type="NCBI Taxonomy" id="3046"/>
    <lineage>
        <taxon>Eukaryota</taxon>
        <taxon>Viridiplantae</taxon>
        <taxon>Chlorophyta</taxon>
        <taxon>core chlorophytes</taxon>
        <taxon>Chlorophyceae</taxon>
        <taxon>CS clade</taxon>
        <taxon>Chlamydomonadales</taxon>
        <taxon>Dunaliellaceae</taxon>
        <taxon>Dunaliella</taxon>
    </lineage>
</organism>
<feature type="compositionally biased region" description="Basic and acidic residues" evidence="1">
    <location>
        <begin position="25"/>
        <end position="42"/>
    </location>
</feature>
<proteinExistence type="predicted"/>
<feature type="compositionally biased region" description="Low complexity" evidence="1">
    <location>
        <begin position="43"/>
        <end position="56"/>
    </location>
</feature>
<keyword evidence="2" id="KW-0472">Membrane</keyword>
<evidence type="ECO:0000256" key="2">
    <source>
        <dbReference type="SAM" id="Phobius"/>
    </source>
</evidence>
<gene>
    <name evidence="3" type="ORF">DUNSADRAFT_7752</name>
</gene>
<dbReference type="EMBL" id="MU069717">
    <property type="protein sequence ID" value="KAF5835210.1"/>
    <property type="molecule type" value="Genomic_DNA"/>
</dbReference>
<reference evidence="3" key="1">
    <citation type="submission" date="2017-08" db="EMBL/GenBank/DDBJ databases">
        <authorList>
            <person name="Polle J.E."/>
            <person name="Barry K."/>
            <person name="Cushman J."/>
            <person name="Schmutz J."/>
            <person name="Tran D."/>
            <person name="Hathwaick L.T."/>
            <person name="Yim W.C."/>
            <person name="Jenkins J."/>
            <person name="Mckie-Krisberg Z.M."/>
            <person name="Prochnik S."/>
            <person name="Lindquist E."/>
            <person name="Dockter R.B."/>
            <person name="Adam C."/>
            <person name="Molina H."/>
            <person name="Bunkerborg J."/>
            <person name="Jin E."/>
            <person name="Buchheim M."/>
            <person name="Magnuson J."/>
        </authorList>
    </citation>
    <scope>NUCLEOTIDE SEQUENCE</scope>
    <source>
        <strain evidence="3">CCAP 19/18</strain>
    </source>
</reference>